<keyword evidence="4" id="KW-0235">DNA replication</keyword>
<dbReference type="CDD" id="cd03425">
    <property type="entry name" value="NUDIX_MutT_NudA_like"/>
    <property type="match status" value="1"/>
</dbReference>
<evidence type="ECO:0000256" key="9">
    <source>
        <dbReference type="ARBA" id="ARBA00023204"/>
    </source>
</evidence>
<dbReference type="GO" id="GO:0035539">
    <property type="term" value="F:8-oxo-7,8-dihydrodeoxyguanosine triphosphate pyrophosphatase activity"/>
    <property type="evidence" value="ECO:0007669"/>
    <property type="project" value="UniProtKB-EC"/>
</dbReference>
<dbReference type="PRINTS" id="PR00502">
    <property type="entry name" value="NUDIXFAMILY"/>
</dbReference>
<dbReference type="GO" id="GO:0006281">
    <property type="term" value="P:DNA repair"/>
    <property type="evidence" value="ECO:0007669"/>
    <property type="project" value="UniProtKB-KW"/>
</dbReference>
<evidence type="ECO:0000256" key="3">
    <source>
        <dbReference type="ARBA" id="ARBA00022457"/>
    </source>
</evidence>
<reference evidence="18 19" key="1">
    <citation type="submission" date="2015-08" db="EMBL/GenBank/DDBJ databases">
        <authorList>
            <person name="Babu N.S."/>
            <person name="Beckwith C.J."/>
            <person name="Beseler K.G."/>
            <person name="Brison A."/>
            <person name="Carone J.V."/>
            <person name="Caskin T.P."/>
            <person name="Diamond M."/>
            <person name="Durham M.E."/>
            <person name="Foxe J.M."/>
            <person name="Go M."/>
            <person name="Henderson B.A."/>
            <person name="Jones I.B."/>
            <person name="McGettigan J.A."/>
            <person name="Micheletti S.J."/>
            <person name="Nasrallah M.E."/>
            <person name="Ortiz D."/>
            <person name="Piller C.R."/>
            <person name="Privatt S.R."/>
            <person name="Schneider S.L."/>
            <person name="Sharp S."/>
            <person name="Smith T.C."/>
            <person name="Stanton J.D."/>
            <person name="Ullery H.E."/>
            <person name="Wilson R.J."/>
            <person name="Serrano M.G."/>
            <person name="Buck G."/>
            <person name="Lee V."/>
            <person name="Wang Y."/>
            <person name="Carvalho R."/>
            <person name="Voegtly L."/>
            <person name="Shi R."/>
            <person name="Duckworth R."/>
            <person name="Johnson A."/>
            <person name="Loviza R."/>
            <person name="Walstead R."/>
            <person name="Shah Z."/>
            <person name="Kiflezghi M."/>
            <person name="Wade K."/>
            <person name="Ball S.L."/>
            <person name="Bradley K.W."/>
            <person name="Asai D.J."/>
            <person name="Bowman C.A."/>
            <person name="Russell D.A."/>
            <person name="Pope W.H."/>
            <person name="Jacobs-Sera D."/>
            <person name="Hendrix R.W."/>
            <person name="Hatfull G.F."/>
        </authorList>
    </citation>
    <scope>NUCLEOTIDE SEQUENCE [LARGE SCALE GENOMIC DNA]</scope>
    <source>
        <strain evidence="18 19">DSM 27710</strain>
    </source>
</reference>
<evidence type="ECO:0000313" key="18">
    <source>
        <dbReference type="EMBL" id="AKU90951.1"/>
    </source>
</evidence>
<keyword evidence="19" id="KW-1185">Reference proteome</keyword>
<dbReference type="GO" id="GO:0008413">
    <property type="term" value="F:8-oxo-7,8-dihydroguanosine triphosphate pyrophosphatase activity"/>
    <property type="evidence" value="ECO:0007669"/>
    <property type="project" value="TreeGrafter"/>
</dbReference>
<evidence type="ECO:0000256" key="16">
    <source>
        <dbReference type="ARBA" id="ARBA00042798"/>
    </source>
</evidence>
<dbReference type="PANTHER" id="PTHR47707">
    <property type="entry name" value="8-OXO-DGTP DIPHOSPHATASE"/>
    <property type="match status" value="1"/>
</dbReference>
<dbReference type="InterPro" id="IPR020476">
    <property type="entry name" value="Nudix_hydrolase"/>
</dbReference>
<gene>
    <name evidence="18" type="ORF">AKJ08_1338</name>
</gene>
<dbReference type="GO" id="GO:0044715">
    <property type="term" value="F:8-oxo-dGDP phosphatase activity"/>
    <property type="evidence" value="ECO:0007669"/>
    <property type="project" value="TreeGrafter"/>
</dbReference>
<comment type="cofactor">
    <cofactor evidence="1">
        <name>Mg(2+)</name>
        <dbReference type="ChEBI" id="CHEBI:18420"/>
    </cofactor>
</comment>
<dbReference type="InterPro" id="IPR029119">
    <property type="entry name" value="MutY_C"/>
</dbReference>
<dbReference type="PROSITE" id="PS51462">
    <property type="entry name" value="NUDIX"/>
    <property type="match status" value="1"/>
</dbReference>
<dbReference type="EC" id="3.6.1.55" evidence="12"/>
<feature type="domain" description="Nudix hydrolase" evidence="17">
    <location>
        <begin position="2"/>
        <end position="128"/>
    </location>
</feature>
<dbReference type="PANTHER" id="PTHR47707:SF1">
    <property type="entry name" value="NUDIX HYDROLASE FAMILY PROTEIN"/>
    <property type="match status" value="1"/>
</dbReference>
<dbReference type="Pfam" id="PF14815">
    <property type="entry name" value="NUDIX_4"/>
    <property type="match status" value="1"/>
</dbReference>
<evidence type="ECO:0000256" key="7">
    <source>
        <dbReference type="ARBA" id="ARBA00022801"/>
    </source>
</evidence>
<evidence type="ECO:0000256" key="6">
    <source>
        <dbReference type="ARBA" id="ARBA00022763"/>
    </source>
</evidence>
<evidence type="ECO:0000256" key="1">
    <source>
        <dbReference type="ARBA" id="ARBA00001946"/>
    </source>
</evidence>
<dbReference type="GO" id="GO:0006260">
    <property type="term" value="P:DNA replication"/>
    <property type="evidence" value="ECO:0007669"/>
    <property type="project" value="UniProtKB-KW"/>
</dbReference>
<dbReference type="Gene3D" id="3.90.79.10">
    <property type="entry name" value="Nucleoside Triphosphate Pyrophosphohydrolase"/>
    <property type="match status" value="1"/>
</dbReference>
<comment type="catalytic activity">
    <reaction evidence="10">
        <text>8-oxo-dGTP + H2O = 8-oxo-dGMP + diphosphate + H(+)</text>
        <dbReference type="Rhea" id="RHEA:31575"/>
        <dbReference type="ChEBI" id="CHEBI:15377"/>
        <dbReference type="ChEBI" id="CHEBI:15378"/>
        <dbReference type="ChEBI" id="CHEBI:33019"/>
        <dbReference type="ChEBI" id="CHEBI:63224"/>
        <dbReference type="ChEBI" id="CHEBI:77896"/>
        <dbReference type="EC" id="3.6.1.55"/>
    </reaction>
</comment>
<dbReference type="InterPro" id="IPR047127">
    <property type="entry name" value="MutT-like"/>
</dbReference>
<accession>A0A0K1PC15</accession>
<dbReference type="GO" id="GO:0044716">
    <property type="term" value="F:8-oxo-GDP phosphatase activity"/>
    <property type="evidence" value="ECO:0007669"/>
    <property type="project" value="TreeGrafter"/>
</dbReference>
<dbReference type="RefSeq" id="WP_338062185.1">
    <property type="nucleotide sequence ID" value="NZ_CP012332.1"/>
</dbReference>
<organism evidence="18 19">
    <name type="scientific">Vulgatibacter incomptus</name>
    <dbReference type="NCBI Taxonomy" id="1391653"/>
    <lineage>
        <taxon>Bacteria</taxon>
        <taxon>Pseudomonadati</taxon>
        <taxon>Myxococcota</taxon>
        <taxon>Myxococcia</taxon>
        <taxon>Myxococcales</taxon>
        <taxon>Cystobacterineae</taxon>
        <taxon>Vulgatibacteraceae</taxon>
        <taxon>Vulgatibacter</taxon>
    </lineage>
</organism>
<comment type="catalytic activity">
    <reaction evidence="11">
        <text>8-oxo-GTP + H2O = 8-oxo-GMP + diphosphate + H(+)</text>
        <dbReference type="Rhea" id="RHEA:67616"/>
        <dbReference type="ChEBI" id="CHEBI:15377"/>
        <dbReference type="ChEBI" id="CHEBI:15378"/>
        <dbReference type="ChEBI" id="CHEBI:33019"/>
        <dbReference type="ChEBI" id="CHEBI:143553"/>
        <dbReference type="ChEBI" id="CHEBI:145694"/>
    </reaction>
</comment>
<evidence type="ECO:0000256" key="13">
    <source>
        <dbReference type="ARBA" id="ARBA00040794"/>
    </source>
</evidence>
<protein>
    <recommendedName>
        <fullName evidence="13">8-oxo-dGTP diphosphatase</fullName>
        <ecNumber evidence="12">3.6.1.55</ecNumber>
    </recommendedName>
    <alternativeName>
        <fullName evidence="16">7,8-dihydro-8-oxoguanine-triphosphatase</fullName>
    </alternativeName>
    <alternativeName>
        <fullName evidence="15">Mutator protein MutT</fullName>
    </alternativeName>
    <alternativeName>
        <fullName evidence="14">dGTP pyrophosphohydrolase</fullName>
    </alternativeName>
</protein>
<dbReference type="PATRIC" id="fig|1391653.3.peg.1407"/>
<dbReference type="SUPFAM" id="SSF55811">
    <property type="entry name" value="Nudix"/>
    <property type="match status" value="1"/>
</dbReference>
<evidence type="ECO:0000259" key="17">
    <source>
        <dbReference type="PROSITE" id="PS51462"/>
    </source>
</evidence>
<evidence type="ECO:0000256" key="8">
    <source>
        <dbReference type="ARBA" id="ARBA00022842"/>
    </source>
</evidence>
<evidence type="ECO:0000256" key="4">
    <source>
        <dbReference type="ARBA" id="ARBA00022705"/>
    </source>
</evidence>
<keyword evidence="3" id="KW-0515">Mutator protein</keyword>
<dbReference type="InterPro" id="IPR015797">
    <property type="entry name" value="NUDIX_hydrolase-like_dom_sf"/>
</dbReference>
<evidence type="ECO:0000256" key="10">
    <source>
        <dbReference type="ARBA" id="ARBA00035861"/>
    </source>
</evidence>
<dbReference type="EMBL" id="CP012332">
    <property type="protein sequence ID" value="AKU90951.1"/>
    <property type="molecule type" value="Genomic_DNA"/>
</dbReference>
<dbReference type="InterPro" id="IPR000086">
    <property type="entry name" value="NUDIX_hydrolase_dom"/>
</dbReference>
<evidence type="ECO:0000256" key="2">
    <source>
        <dbReference type="ARBA" id="ARBA00005582"/>
    </source>
</evidence>
<evidence type="ECO:0000256" key="15">
    <source>
        <dbReference type="ARBA" id="ARBA00041979"/>
    </source>
</evidence>
<comment type="similarity">
    <text evidence="2">Belongs to the Nudix hydrolase family.</text>
</comment>
<keyword evidence="6" id="KW-0227">DNA damage</keyword>
<proteinExistence type="inferred from homology"/>
<evidence type="ECO:0000256" key="12">
    <source>
        <dbReference type="ARBA" id="ARBA00038905"/>
    </source>
</evidence>
<keyword evidence="5" id="KW-0479">Metal-binding</keyword>
<evidence type="ECO:0000256" key="5">
    <source>
        <dbReference type="ARBA" id="ARBA00022723"/>
    </source>
</evidence>
<dbReference type="KEGG" id="vin:AKJ08_1338"/>
<dbReference type="Proteomes" id="UP000055590">
    <property type="component" value="Chromosome"/>
</dbReference>
<keyword evidence="9" id="KW-0234">DNA repair</keyword>
<dbReference type="STRING" id="1391653.AKJ08_1338"/>
<evidence type="ECO:0000313" key="19">
    <source>
        <dbReference type="Proteomes" id="UP000055590"/>
    </source>
</evidence>
<keyword evidence="7 18" id="KW-0378">Hydrolase</keyword>
<name>A0A0K1PC15_9BACT</name>
<evidence type="ECO:0000256" key="11">
    <source>
        <dbReference type="ARBA" id="ARBA00036904"/>
    </source>
</evidence>
<dbReference type="AlphaFoldDB" id="A0A0K1PC15"/>
<keyword evidence="8" id="KW-0460">Magnesium</keyword>
<sequence>MKRVRVVAALLSRGETILVQQRPPGKSRGLLWEFPGGKVEAGESDEAAVARECSEELGVQVEVGPKLWETAHVYADLAVELALYRARMSPDAVPQPYEAHQLAWVERSRLPELPFCEADLPLLPLLASGELG</sequence>
<dbReference type="GO" id="GO:0046872">
    <property type="term" value="F:metal ion binding"/>
    <property type="evidence" value="ECO:0007669"/>
    <property type="project" value="UniProtKB-KW"/>
</dbReference>
<evidence type="ECO:0000256" key="14">
    <source>
        <dbReference type="ARBA" id="ARBA00041592"/>
    </source>
</evidence>